<sequence>MEPEPPKAGGSEDSAPTDVICKHLDEKSRSLFIQFLQTLEAEDKQGKGKLEKAVVLENLGTLKELNVSPENTKLATDVSYTLGKNDSLNYRLFVSKLSELVFQDLESSNIARAKTELRSMRNTILASTEGNSSSEMITAATLRTILSSDPIKLDQPLVDSVLRHCNLQQDTDAIYLLYFLRIFCPLLDQSLFAKINAKLVEKYQSLSTAFSSLSKQKGKITLNQLKTLLFDLDLGLKDSEISELISLADSDGSGGIELDEFNVIFGLSEKQAKQRQENFDKLTRSMTQSMRSANQKVNEKFAAYLKENQESVQQALRAKDEEQTGRLKVQDFRDVVLELPGRPVQAFEVDKIIAFVSSYLIHALPLRCPLAPAPAPLSCYQFLKLSNKANENDKEQINYDLLVHWFLSSLSQATSVAEAQNEIVASLKLRLTVMQLSRSLNSIRLCLSGTILAKLIKMADSDGDGWVNYADFLNLLGEEGSTMRSAVNEPSSPSSLTTQPEAEIKDMRLREESGELKTVEWSDALEQEIRMVLKGKFDTMNNAFRTFDKDNDGKVSREEMREGLSKLNLGLNKAQINAMIKRADADGSGEIDYNEFRHIFEVGKVADAKRDEARKEAEKKEEKEKEKVRPPRRGELPAAKQIPDEELPPVSEEAERFLWSSLQVIVVLAVAAAAAAADDDDDDDYNRFDTILGAFYFLKGRKDGKHADVISETEFVSGLFRLELTERIKDTEQEEEINEIFQLADVLTRAQKKEILMQSRNYTEEAARKFLLKFAPDDQRILDAPQRTSSQSAVKESFFRNHQAIAMFRAYNESKSGWLTQGEFVNAQSRWKTDPFASLKPQQQPSRTADNLFMDLHSSSAASREHARKEEIAMLNNKLATIRSLEEKLRMRQKEVELKGSNLELHEASLAKREAALLERERRLEEATDQLRAQHVEVESMKQELAKQMKEVD</sequence>
<dbReference type="PaxDb" id="55529-EKX47873"/>
<dbReference type="KEGG" id="gtt:GUITHDRAFT_106422"/>
<dbReference type="SUPFAM" id="SSF47473">
    <property type="entry name" value="EF-hand"/>
    <property type="match status" value="2"/>
</dbReference>
<dbReference type="Gene3D" id="1.10.238.10">
    <property type="entry name" value="EF-hand"/>
    <property type="match status" value="2"/>
</dbReference>
<dbReference type="EMBL" id="JH992988">
    <property type="protein sequence ID" value="EKX47873.1"/>
    <property type="molecule type" value="Genomic_DNA"/>
</dbReference>
<proteinExistence type="predicted"/>
<dbReference type="AlphaFoldDB" id="L1JH84"/>
<evidence type="ECO:0000313" key="6">
    <source>
        <dbReference type="EMBL" id="EKX47873.1"/>
    </source>
</evidence>
<dbReference type="GeneID" id="17304440"/>
<evidence type="ECO:0000256" key="2">
    <source>
        <dbReference type="ARBA" id="ARBA00022837"/>
    </source>
</evidence>
<dbReference type="OrthoDB" id="26525at2759"/>
<dbReference type="InterPro" id="IPR018247">
    <property type="entry name" value="EF_Hand_1_Ca_BS"/>
</dbReference>
<evidence type="ECO:0000256" key="3">
    <source>
        <dbReference type="SAM" id="Coils"/>
    </source>
</evidence>
<name>L1JH84_GUITC</name>
<dbReference type="InterPro" id="IPR002048">
    <property type="entry name" value="EF_hand_dom"/>
</dbReference>
<reference evidence="8" key="2">
    <citation type="submission" date="2012-11" db="EMBL/GenBank/DDBJ databases">
        <authorList>
            <person name="Kuo A."/>
            <person name="Curtis B.A."/>
            <person name="Tanifuji G."/>
            <person name="Burki F."/>
            <person name="Gruber A."/>
            <person name="Irimia M."/>
            <person name="Maruyama S."/>
            <person name="Arias M.C."/>
            <person name="Ball S.G."/>
            <person name="Gile G.H."/>
            <person name="Hirakawa Y."/>
            <person name="Hopkins J.F."/>
            <person name="Rensing S.A."/>
            <person name="Schmutz J."/>
            <person name="Symeonidi A."/>
            <person name="Elias M."/>
            <person name="Eveleigh R.J."/>
            <person name="Herman E.K."/>
            <person name="Klute M.J."/>
            <person name="Nakayama T."/>
            <person name="Obornik M."/>
            <person name="Reyes-Prieto A."/>
            <person name="Armbrust E.V."/>
            <person name="Aves S.J."/>
            <person name="Beiko R.G."/>
            <person name="Coutinho P."/>
            <person name="Dacks J.B."/>
            <person name="Durnford D.G."/>
            <person name="Fast N.M."/>
            <person name="Green B.R."/>
            <person name="Grisdale C."/>
            <person name="Hempe F."/>
            <person name="Henrissat B."/>
            <person name="Hoppner M.P."/>
            <person name="Ishida K.-I."/>
            <person name="Kim E."/>
            <person name="Koreny L."/>
            <person name="Kroth P.G."/>
            <person name="Liu Y."/>
            <person name="Malik S.-B."/>
            <person name="Maier U.G."/>
            <person name="McRose D."/>
            <person name="Mock T."/>
            <person name="Neilson J.A."/>
            <person name="Onodera N.T."/>
            <person name="Poole A.M."/>
            <person name="Pritham E.J."/>
            <person name="Richards T.A."/>
            <person name="Rocap G."/>
            <person name="Roy S.W."/>
            <person name="Sarai C."/>
            <person name="Schaack S."/>
            <person name="Shirato S."/>
            <person name="Slamovits C.H."/>
            <person name="Spencer D.F."/>
            <person name="Suzuki S."/>
            <person name="Worden A.Z."/>
            <person name="Zauner S."/>
            <person name="Barry K."/>
            <person name="Bell C."/>
            <person name="Bharti A.K."/>
            <person name="Crow J.A."/>
            <person name="Grimwood J."/>
            <person name="Kramer R."/>
            <person name="Lindquist E."/>
            <person name="Lucas S."/>
            <person name="Salamov A."/>
            <person name="McFadden G.I."/>
            <person name="Lane C.E."/>
            <person name="Keeling P.J."/>
            <person name="Gray M.W."/>
            <person name="Grigoriev I.V."/>
            <person name="Archibald J.M."/>
        </authorList>
    </citation>
    <scope>NUCLEOTIDE SEQUENCE</scope>
    <source>
        <strain evidence="8">CCMP2712</strain>
    </source>
</reference>
<evidence type="ECO:0000256" key="1">
    <source>
        <dbReference type="ARBA" id="ARBA00022737"/>
    </source>
</evidence>
<dbReference type="PANTHER" id="PTHR23050">
    <property type="entry name" value="CALCIUM BINDING PROTEIN"/>
    <property type="match status" value="1"/>
</dbReference>
<protein>
    <recommendedName>
        <fullName evidence="5">EF-hand domain-containing protein</fullName>
    </recommendedName>
</protein>
<feature type="compositionally biased region" description="Basic and acidic residues" evidence="4">
    <location>
        <begin position="611"/>
        <end position="635"/>
    </location>
</feature>
<reference evidence="7" key="3">
    <citation type="submission" date="2015-06" db="UniProtKB">
        <authorList>
            <consortium name="EnsemblProtists"/>
        </authorList>
    </citation>
    <scope>IDENTIFICATION</scope>
</reference>
<keyword evidence="2" id="KW-0106">Calcium</keyword>
<dbReference type="PROSITE" id="PS00018">
    <property type="entry name" value="EF_HAND_1"/>
    <property type="match status" value="3"/>
</dbReference>
<evidence type="ECO:0000313" key="7">
    <source>
        <dbReference type="EnsemblProtists" id="EKX47873"/>
    </source>
</evidence>
<evidence type="ECO:0000259" key="5">
    <source>
        <dbReference type="PROSITE" id="PS50222"/>
    </source>
</evidence>
<feature type="domain" description="EF-hand" evidence="5">
    <location>
        <begin position="447"/>
        <end position="482"/>
    </location>
</feature>
<dbReference type="eggNOG" id="KOG0027">
    <property type="taxonomic scope" value="Eukaryota"/>
</dbReference>
<evidence type="ECO:0000313" key="8">
    <source>
        <dbReference type="Proteomes" id="UP000011087"/>
    </source>
</evidence>
<keyword evidence="3" id="KW-0175">Coiled coil</keyword>
<feature type="domain" description="EF-hand" evidence="5">
    <location>
        <begin position="571"/>
        <end position="606"/>
    </location>
</feature>
<dbReference type="InterPro" id="IPR050145">
    <property type="entry name" value="Centrin_CML-like"/>
</dbReference>
<evidence type="ECO:0000256" key="4">
    <source>
        <dbReference type="SAM" id="MobiDB-lite"/>
    </source>
</evidence>
<dbReference type="PROSITE" id="PS50222">
    <property type="entry name" value="EF_HAND_2"/>
    <property type="match status" value="4"/>
</dbReference>
<gene>
    <name evidence="6" type="ORF">GUITHDRAFT_106422</name>
</gene>
<dbReference type="Pfam" id="PF13499">
    <property type="entry name" value="EF-hand_7"/>
    <property type="match status" value="1"/>
</dbReference>
<keyword evidence="8" id="KW-1185">Reference proteome</keyword>
<feature type="coiled-coil region" evidence="3">
    <location>
        <begin position="875"/>
        <end position="951"/>
    </location>
</feature>
<keyword evidence="1" id="KW-0677">Repeat</keyword>
<feature type="region of interest" description="Disordered" evidence="4">
    <location>
        <begin position="611"/>
        <end position="647"/>
    </location>
</feature>
<organism evidence="6">
    <name type="scientific">Guillardia theta (strain CCMP2712)</name>
    <name type="common">Cryptophyte</name>
    <dbReference type="NCBI Taxonomy" id="905079"/>
    <lineage>
        <taxon>Eukaryota</taxon>
        <taxon>Cryptophyceae</taxon>
        <taxon>Pyrenomonadales</taxon>
        <taxon>Geminigeraceae</taxon>
        <taxon>Guillardia</taxon>
    </lineage>
</organism>
<dbReference type="FunFam" id="1.10.238.10:FF:000003">
    <property type="entry name" value="Calmodulin A"/>
    <property type="match status" value="1"/>
</dbReference>
<dbReference type="InterPro" id="IPR011992">
    <property type="entry name" value="EF-hand-dom_pair"/>
</dbReference>
<reference evidence="6 8" key="1">
    <citation type="journal article" date="2012" name="Nature">
        <title>Algal genomes reveal evolutionary mosaicism and the fate of nucleomorphs.</title>
        <authorList>
            <consortium name="DOE Joint Genome Institute"/>
            <person name="Curtis B.A."/>
            <person name="Tanifuji G."/>
            <person name="Burki F."/>
            <person name="Gruber A."/>
            <person name="Irimia M."/>
            <person name="Maruyama S."/>
            <person name="Arias M.C."/>
            <person name="Ball S.G."/>
            <person name="Gile G.H."/>
            <person name="Hirakawa Y."/>
            <person name="Hopkins J.F."/>
            <person name="Kuo A."/>
            <person name="Rensing S.A."/>
            <person name="Schmutz J."/>
            <person name="Symeonidi A."/>
            <person name="Elias M."/>
            <person name="Eveleigh R.J."/>
            <person name="Herman E.K."/>
            <person name="Klute M.J."/>
            <person name="Nakayama T."/>
            <person name="Obornik M."/>
            <person name="Reyes-Prieto A."/>
            <person name="Armbrust E.V."/>
            <person name="Aves S.J."/>
            <person name="Beiko R.G."/>
            <person name="Coutinho P."/>
            <person name="Dacks J.B."/>
            <person name="Durnford D.G."/>
            <person name="Fast N.M."/>
            <person name="Green B.R."/>
            <person name="Grisdale C.J."/>
            <person name="Hempel F."/>
            <person name="Henrissat B."/>
            <person name="Hoppner M.P."/>
            <person name="Ishida K."/>
            <person name="Kim E."/>
            <person name="Koreny L."/>
            <person name="Kroth P.G."/>
            <person name="Liu Y."/>
            <person name="Malik S.B."/>
            <person name="Maier U.G."/>
            <person name="McRose D."/>
            <person name="Mock T."/>
            <person name="Neilson J.A."/>
            <person name="Onodera N.T."/>
            <person name="Poole A.M."/>
            <person name="Pritham E.J."/>
            <person name="Richards T.A."/>
            <person name="Rocap G."/>
            <person name="Roy S.W."/>
            <person name="Sarai C."/>
            <person name="Schaack S."/>
            <person name="Shirato S."/>
            <person name="Slamovits C.H."/>
            <person name="Spencer D.F."/>
            <person name="Suzuki S."/>
            <person name="Worden A.Z."/>
            <person name="Zauner S."/>
            <person name="Barry K."/>
            <person name="Bell C."/>
            <person name="Bharti A.K."/>
            <person name="Crow J.A."/>
            <person name="Grimwood J."/>
            <person name="Kramer R."/>
            <person name="Lindquist E."/>
            <person name="Lucas S."/>
            <person name="Salamov A."/>
            <person name="McFadden G.I."/>
            <person name="Lane C.E."/>
            <person name="Keeling P.J."/>
            <person name="Gray M.W."/>
            <person name="Grigoriev I.V."/>
            <person name="Archibald J.M."/>
        </authorList>
    </citation>
    <scope>NUCLEOTIDE SEQUENCE</scope>
    <source>
        <strain evidence="6 8">CCMP2712</strain>
    </source>
</reference>
<dbReference type="Pfam" id="PF13833">
    <property type="entry name" value="EF-hand_8"/>
    <property type="match status" value="1"/>
</dbReference>
<dbReference type="CDD" id="cd00051">
    <property type="entry name" value="EFh"/>
    <property type="match status" value="2"/>
</dbReference>
<dbReference type="HOGENOM" id="CLU_309395_0_0_1"/>
<feature type="domain" description="EF-hand" evidence="5">
    <location>
        <begin position="236"/>
        <end position="271"/>
    </location>
</feature>
<dbReference type="Proteomes" id="UP000011087">
    <property type="component" value="Unassembled WGS sequence"/>
</dbReference>
<dbReference type="SMART" id="SM00054">
    <property type="entry name" value="EFh"/>
    <property type="match status" value="5"/>
</dbReference>
<dbReference type="EnsemblProtists" id="EKX47873">
    <property type="protein sequence ID" value="EKX47873"/>
    <property type="gene ID" value="GUITHDRAFT_106422"/>
</dbReference>
<dbReference type="RefSeq" id="XP_005834853.1">
    <property type="nucleotide sequence ID" value="XM_005834796.1"/>
</dbReference>
<feature type="domain" description="EF-hand" evidence="5">
    <location>
        <begin position="535"/>
        <end position="570"/>
    </location>
</feature>
<dbReference type="GO" id="GO:0005509">
    <property type="term" value="F:calcium ion binding"/>
    <property type="evidence" value="ECO:0007669"/>
    <property type="project" value="InterPro"/>
</dbReference>
<dbReference type="STRING" id="905079.L1JH84"/>
<accession>L1JH84</accession>